<accession>A0AAV4PUZ4</accession>
<dbReference type="EMBL" id="BPLQ01003465">
    <property type="protein sequence ID" value="GIY00721.1"/>
    <property type="molecule type" value="Genomic_DNA"/>
</dbReference>
<reference evidence="1 2" key="1">
    <citation type="submission" date="2021-06" db="EMBL/GenBank/DDBJ databases">
        <title>Caerostris darwini draft genome.</title>
        <authorList>
            <person name="Kono N."/>
            <person name="Arakawa K."/>
        </authorList>
    </citation>
    <scope>NUCLEOTIDE SEQUENCE [LARGE SCALE GENOMIC DNA]</scope>
</reference>
<dbReference type="AlphaFoldDB" id="A0AAV4PUZ4"/>
<sequence length="100" mass="11267">MSVSDGNPPLWAWILLSKRKVVNFLTMRTPIRNLDLAPGAITNGSWQMKGRNYFQGEIMNGSILEFICGTNVGNFYTVVSDFTTLDVKLKALKLNMALRR</sequence>
<organism evidence="1 2">
    <name type="scientific">Caerostris darwini</name>
    <dbReference type="NCBI Taxonomy" id="1538125"/>
    <lineage>
        <taxon>Eukaryota</taxon>
        <taxon>Metazoa</taxon>
        <taxon>Ecdysozoa</taxon>
        <taxon>Arthropoda</taxon>
        <taxon>Chelicerata</taxon>
        <taxon>Arachnida</taxon>
        <taxon>Araneae</taxon>
        <taxon>Araneomorphae</taxon>
        <taxon>Entelegynae</taxon>
        <taxon>Araneoidea</taxon>
        <taxon>Araneidae</taxon>
        <taxon>Caerostris</taxon>
    </lineage>
</organism>
<proteinExistence type="predicted"/>
<comment type="caution">
    <text evidence="1">The sequence shown here is derived from an EMBL/GenBank/DDBJ whole genome shotgun (WGS) entry which is preliminary data.</text>
</comment>
<evidence type="ECO:0000313" key="2">
    <source>
        <dbReference type="Proteomes" id="UP001054837"/>
    </source>
</evidence>
<keyword evidence="2" id="KW-1185">Reference proteome</keyword>
<gene>
    <name evidence="1" type="ORF">CDAR_205061</name>
</gene>
<name>A0AAV4PUZ4_9ARAC</name>
<protein>
    <submittedName>
        <fullName evidence="1">Uncharacterized protein</fullName>
    </submittedName>
</protein>
<evidence type="ECO:0000313" key="1">
    <source>
        <dbReference type="EMBL" id="GIY00721.1"/>
    </source>
</evidence>
<dbReference type="Proteomes" id="UP001054837">
    <property type="component" value="Unassembled WGS sequence"/>
</dbReference>